<keyword evidence="5" id="KW-1185">Reference proteome</keyword>
<proteinExistence type="predicted"/>
<dbReference type="InterPro" id="IPR036291">
    <property type="entry name" value="NAD(P)-bd_dom_sf"/>
</dbReference>
<gene>
    <name evidence="4" type="ORF">SAMN02745166_01250</name>
</gene>
<evidence type="ECO:0000256" key="1">
    <source>
        <dbReference type="SAM" id="SignalP"/>
    </source>
</evidence>
<dbReference type="PANTHER" id="PTHR43818">
    <property type="entry name" value="BCDNA.GH03377"/>
    <property type="match status" value="1"/>
</dbReference>
<dbReference type="Gene3D" id="3.40.50.720">
    <property type="entry name" value="NAD(P)-binding Rossmann-like Domain"/>
    <property type="match status" value="1"/>
</dbReference>
<dbReference type="PANTHER" id="PTHR43818:SF5">
    <property type="entry name" value="OXIDOREDUCTASE FAMILY PROTEIN"/>
    <property type="match status" value="1"/>
</dbReference>
<evidence type="ECO:0000313" key="5">
    <source>
        <dbReference type="Proteomes" id="UP000190774"/>
    </source>
</evidence>
<protein>
    <submittedName>
        <fullName evidence="4">Predicted dehydrogenase</fullName>
    </submittedName>
</protein>
<feature type="domain" description="Gfo/Idh/MocA-like oxidoreductase N-terminal" evidence="2">
    <location>
        <begin position="88"/>
        <end position="218"/>
    </location>
</feature>
<accession>A0A1T4XB38</accession>
<organism evidence="4 5">
    <name type="scientific">Prosthecobacter debontii</name>
    <dbReference type="NCBI Taxonomy" id="48467"/>
    <lineage>
        <taxon>Bacteria</taxon>
        <taxon>Pseudomonadati</taxon>
        <taxon>Verrucomicrobiota</taxon>
        <taxon>Verrucomicrobiia</taxon>
        <taxon>Verrucomicrobiales</taxon>
        <taxon>Verrucomicrobiaceae</taxon>
        <taxon>Prosthecobacter</taxon>
    </lineage>
</organism>
<dbReference type="Proteomes" id="UP000190774">
    <property type="component" value="Unassembled WGS sequence"/>
</dbReference>
<dbReference type="STRING" id="48467.SAMN02745166_01250"/>
<feature type="domain" description="Gfo/Idh/MocA-like oxidoreductase bacterial type C-terminal" evidence="3">
    <location>
        <begin position="255"/>
        <end position="371"/>
    </location>
</feature>
<dbReference type="SUPFAM" id="SSF51735">
    <property type="entry name" value="NAD(P)-binding Rossmann-fold domains"/>
    <property type="match status" value="1"/>
</dbReference>
<dbReference type="EMBL" id="FUYE01000003">
    <property type="protein sequence ID" value="SKA86121.1"/>
    <property type="molecule type" value="Genomic_DNA"/>
</dbReference>
<dbReference type="InterPro" id="IPR043906">
    <property type="entry name" value="Gfo/Idh/MocA_OxRdtase_bact_C"/>
</dbReference>
<dbReference type="InterPro" id="IPR050463">
    <property type="entry name" value="Gfo/Idh/MocA_oxidrdct_glycsds"/>
</dbReference>
<dbReference type="AlphaFoldDB" id="A0A1T4XB38"/>
<keyword evidence="1" id="KW-0732">Signal</keyword>
<evidence type="ECO:0000313" key="4">
    <source>
        <dbReference type="EMBL" id="SKA86121.1"/>
    </source>
</evidence>
<feature type="chain" id="PRO_5012572139" evidence="1">
    <location>
        <begin position="20"/>
        <end position="496"/>
    </location>
</feature>
<dbReference type="InterPro" id="IPR000683">
    <property type="entry name" value="Gfo/Idh/MocA-like_OxRdtase_N"/>
</dbReference>
<dbReference type="Pfam" id="PF01408">
    <property type="entry name" value="GFO_IDH_MocA"/>
    <property type="match status" value="1"/>
</dbReference>
<dbReference type="Pfam" id="PF19051">
    <property type="entry name" value="GFO_IDH_MocA_C2"/>
    <property type="match status" value="1"/>
</dbReference>
<dbReference type="SUPFAM" id="SSF55347">
    <property type="entry name" value="Glyceraldehyde-3-phosphate dehydrogenase-like, C-terminal domain"/>
    <property type="match status" value="1"/>
</dbReference>
<name>A0A1T4XB38_9BACT</name>
<reference evidence="5" key="1">
    <citation type="submission" date="2017-02" db="EMBL/GenBank/DDBJ databases">
        <authorList>
            <person name="Varghese N."/>
            <person name="Submissions S."/>
        </authorList>
    </citation>
    <scope>NUCLEOTIDE SEQUENCE [LARGE SCALE GENOMIC DNA]</scope>
    <source>
        <strain evidence="5">ATCC 700200</strain>
    </source>
</reference>
<dbReference type="GO" id="GO:0000166">
    <property type="term" value="F:nucleotide binding"/>
    <property type="evidence" value="ECO:0007669"/>
    <property type="project" value="InterPro"/>
</dbReference>
<feature type="signal peptide" evidence="1">
    <location>
        <begin position="1"/>
        <end position="19"/>
    </location>
</feature>
<dbReference type="Gene3D" id="3.30.360.10">
    <property type="entry name" value="Dihydrodipicolinate Reductase, domain 2"/>
    <property type="match status" value="1"/>
</dbReference>
<sequence>MAARLVLAAIFLVELATNARPICPFMTENAQMVPGKSVTSHPPKFIQPMSSNPKSRRQFLQTAAGAITAPFILPSRVWSAETAPNSRINLGFIGMGKMNSGHLGNFLGRESVQVVAVCDVDTNRRENAKKKVEETYGKKAGSDYKGCSAYNDFQELLARKDIDAVVIATPDHWHAYIGIAAVKAGKDVYGEKPLTHNVHEALTLTKAVRDSGRIFQTGSQQRSNNQEFRIAAELVRNGVLGEIKTITTSFGDPAGVYNLGEEAMEPGLDWDRWCGPGPLKPYNSILSPRGVHNHFPAWRMTREFGGGMITDWGAHHIDIAQWALGVDDSGPVEVRSPGADKKRGAQLVYSNGVVLTHNDGKGVSIYGTEGEVHVNRGKFEFILGGKTIHKFWDKNEDKGTSLDREVILTEREYLKDAKVKLYVSKNHHDDWLNSIQTRERPICDVAIGATSAISCHLMNMAYWNDASFKWNPTERTFAEGGDPKWLTREYRGNWVV</sequence>
<evidence type="ECO:0000259" key="3">
    <source>
        <dbReference type="Pfam" id="PF19051"/>
    </source>
</evidence>
<evidence type="ECO:0000259" key="2">
    <source>
        <dbReference type="Pfam" id="PF01408"/>
    </source>
</evidence>